<name>A0A6H1ZF06_9ZZZZ</name>
<proteinExistence type="predicted"/>
<dbReference type="SUPFAM" id="SSF55166">
    <property type="entry name" value="Hedgehog/DD-peptidase"/>
    <property type="match status" value="1"/>
</dbReference>
<accession>A0A6H1ZF06</accession>
<evidence type="ECO:0000259" key="1">
    <source>
        <dbReference type="Pfam" id="PF13539"/>
    </source>
</evidence>
<sequence length="120" mass="14163">MKTSTFKRWEFERKFALLVTKAAIQNIRFITTSFLRTSEQQNSLFLQGLSLCDGYKKKSMHQLGRARDIVILDAEGNPIWEHTADYDYLGNTWEAMGGTWGHRWYIDGKTKFNDIFHYEM</sequence>
<evidence type="ECO:0000313" key="3">
    <source>
        <dbReference type="EMBL" id="QJH95035.1"/>
    </source>
</evidence>
<dbReference type="InterPro" id="IPR009045">
    <property type="entry name" value="Zn_M74/Hedgehog-like"/>
</dbReference>
<protein>
    <submittedName>
        <fullName evidence="2">Putative peptidase</fullName>
    </submittedName>
</protein>
<dbReference type="GO" id="GO:0008233">
    <property type="term" value="F:peptidase activity"/>
    <property type="evidence" value="ECO:0007669"/>
    <property type="project" value="InterPro"/>
</dbReference>
<evidence type="ECO:0000313" key="2">
    <source>
        <dbReference type="EMBL" id="QJA46134.1"/>
    </source>
</evidence>
<organism evidence="2">
    <name type="scientific">viral metagenome</name>
    <dbReference type="NCBI Taxonomy" id="1070528"/>
    <lineage>
        <taxon>unclassified sequences</taxon>
        <taxon>metagenomes</taxon>
        <taxon>organismal metagenomes</taxon>
    </lineage>
</organism>
<dbReference type="Gene3D" id="3.30.1380.10">
    <property type="match status" value="1"/>
</dbReference>
<reference evidence="2" key="1">
    <citation type="submission" date="2020-03" db="EMBL/GenBank/DDBJ databases">
        <title>The deep terrestrial virosphere.</title>
        <authorList>
            <person name="Holmfeldt K."/>
            <person name="Nilsson E."/>
            <person name="Simone D."/>
            <person name="Lopez-Fernandez M."/>
            <person name="Wu X."/>
            <person name="de Brujin I."/>
            <person name="Lundin D."/>
            <person name="Andersson A."/>
            <person name="Bertilsson S."/>
            <person name="Dopson M."/>
        </authorList>
    </citation>
    <scope>NUCLEOTIDE SEQUENCE</scope>
    <source>
        <strain evidence="2">TM448A00317</strain>
        <strain evidence="3">TM448B00343</strain>
    </source>
</reference>
<dbReference type="EMBL" id="MT144003">
    <property type="protein sequence ID" value="QJA46134.1"/>
    <property type="molecule type" value="Genomic_DNA"/>
</dbReference>
<feature type="domain" description="Peptidase M15C" evidence="1">
    <location>
        <begin position="56"/>
        <end position="120"/>
    </location>
</feature>
<dbReference type="Pfam" id="PF13539">
    <property type="entry name" value="Peptidase_M15_4"/>
    <property type="match status" value="1"/>
</dbReference>
<gene>
    <name evidence="2" type="ORF">TM448A00317_0036</name>
    <name evidence="3" type="ORF">TM448B00343_0041</name>
</gene>
<dbReference type="InterPro" id="IPR039561">
    <property type="entry name" value="Peptidase_M15C"/>
</dbReference>
<dbReference type="AlphaFoldDB" id="A0A6H1ZF06"/>
<dbReference type="EMBL" id="MT144611">
    <property type="protein sequence ID" value="QJH95035.1"/>
    <property type="molecule type" value="Genomic_DNA"/>
</dbReference>